<organism evidence="1 2">
    <name type="scientific">Parabacteroides hominis</name>
    <dbReference type="NCBI Taxonomy" id="2763057"/>
    <lineage>
        <taxon>Bacteria</taxon>
        <taxon>Pseudomonadati</taxon>
        <taxon>Bacteroidota</taxon>
        <taxon>Bacteroidia</taxon>
        <taxon>Bacteroidales</taxon>
        <taxon>Tannerellaceae</taxon>
        <taxon>Parabacteroides</taxon>
    </lineage>
</organism>
<dbReference type="EMBL" id="JACOOJ010000024">
    <property type="protein sequence ID" value="MBC5633730.1"/>
    <property type="molecule type" value="Genomic_DNA"/>
</dbReference>
<reference evidence="1 2" key="1">
    <citation type="submission" date="2020-08" db="EMBL/GenBank/DDBJ databases">
        <title>Genome public.</title>
        <authorList>
            <person name="Liu C."/>
            <person name="Sun Q."/>
        </authorList>
    </citation>
    <scope>NUCLEOTIDE SEQUENCE [LARGE SCALE GENOMIC DNA]</scope>
    <source>
        <strain evidence="1 2">NSJ-79</strain>
    </source>
</reference>
<sequence length="137" mass="15713">MDVFDLLFGLGGQALQAIFQLGFIPQEKDFLELTDEQYRLFRLKEGECDEKIFIIAPVNPQNVIETDFAELPIVTESQKNALIGAAATIERYCEGEDFHTDEEKLRFAAKHLPDVFSRGSQYEKYSKFTVSKPQKEK</sequence>
<proteinExistence type="predicted"/>
<protein>
    <submittedName>
        <fullName evidence="1">Uncharacterized protein</fullName>
    </submittedName>
</protein>
<evidence type="ECO:0000313" key="2">
    <source>
        <dbReference type="Proteomes" id="UP000651475"/>
    </source>
</evidence>
<comment type="caution">
    <text evidence="1">The sequence shown here is derived from an EMBL/GenBank/DDBJ whole genome shotgun (WGS) entry which is preliminary data.</text>
</comment>
<name>A0ABR7DQM0_9BACT</name>
<gene>
    <name evidence="1" type="ORF">H8S65_13280</name>
</gene>
<accession>A0ABR7DQM0</accession>
<keyword evidence="2" id="KW-1185">Reference proteome</keyword>
<dbReference type="RefSeq" id="WP_186930433.1">
    <property type="nucleotide sequence ID" value="NZ_JACOOJ010000024.1"/>
</dbReference>
<dbReference type="Proteomes" id="UP000651475">
    <property type="component" value="Unassembled WGS sequence"/>
</dbReference>
<evidence type="ECO:0000313" key="1">
    <source>
        <dbReference type="EMBL" id="MBC5633730.1"/>
    </source>
</evidence>